<keyword evidence="3" id="KW-1185">Reference proteome</keyword>
<reference evidence="2 3" key="1">
    <citation type="submission" date="2019-03" db="EMBL/GenBank/DDBJ databases">
        <title>First draft genome of Liparis tanakae, snailfish: a comprehensive survey of snailfish specific genes.</title>
        <authorList>
            <person name="Kim W."/>
            <person name="Song I."/>
            <person name="Jeong J.-H."/>
            <person name="Kim D."/>
            <person name="Kim S."/>
            <person name="Ryu S."/>
            <person name="Song J.Y."/>
            <person name="Lee S.K."/>
        </authorList>
    </citation>
    <scope>NUCLEOTIDE SEQUENCE [LARGE SCALE GENOMIC DNA]</scope>
    <source>
        <tissue evidence="2">Muscle</tissue>
    </source>
</reference>
<dbReference type="EMBL" id="SRLO01000077">
    <property type="protein sequence ID" value="TNN78043.1"/>
    <property type="molecule type" value="Genomic_DNA"/>
</dbReference>
<organism evidence="2 3">
    <name type="scientific">Liparis tanakae</name>
    <name type="common">Tanaka's snailfish</name>
    <dbReference type="NCBI Taxonomy" id="230148"/>
    <lineage>
        <taxon>Eukaryota</taxon>
        <taxon>Metazoa</taxon>
        <taxon>Chordata</taxon>
        <taxon>Craniata</taxon>
        <taxon>Vertebrata</taxon>
        <taxon>Euteleostomi</taxon>
        <taxon>Actinopterygii</taxon>
        <taxon>Neopterygii</taxon>
        <taxon>Teleostei</taxon>
        <taxon>Neoteleostei</taxon>
        <taxon>Acanthomorphata</taxon>
        <taxon>Eupercaria</taxon>
        <taxon>Perciformes</taxon>
        <taxon>Cottioidei</taxon>
        <taxon>Cottales</taxon>
        <taxon>Liparidae</taxon>
        <taxon>Liparis</taxon>
    </lineage>
</organism>
<evidence type="ECO:0000256" key="1">
    <source>
        <dbReference type="SAM" id="MobiDB-lite"/>
    </source>
</evidence>
<dbReference type="PROSITE" id="PS51257">
    <property type="entry name" value="PROKAR_LIPOPROTEIN"/>
    <property type="match status" value="1"/>
</dbReference>
<accession>A0A4Z2ILJ6</accession>
<name>A0A4Z2ILJ6_9TELE</name>
<evidence type="ECO:0000313" key="3">
    <source>
        <dbReference type="Proteomes" id="UP000314294"/>
    </source>
</evidence>
<sequence>MYRDDKRNATSVPTVAHCTMACACWARAMWKAAGNAPRAGGGGGQGRKRRSGERGSVALCRPALLNESTGTTKADGNAFGTVGRLGSGENDDCGKKLVPCGAVPTLPSVGLSMSEQRVREERARSLQTL</sequence>
<feature type="region of interest" description="Disordered" evidence="1">
    <location>
        <begin position="34"/>
        <end position="56"/>
    </location>
</feature>
<evidence type="ECO:0000313" key="2">
    <source>
        <dbReference type="EMBL" id="TNN78043.1"/>
    </source>
</evidence>
<proteinExistence type="predicted"/>
<dbReference type="AlphaFoldDB" id="A0A4Z2ILJ6"/>
<comment type="caution">
    <text evidence="2">The sequence shown here is derived from an EMBL/GenBank/DDBJ whole genome shotgun (WGS) entry which is preliminary data.</text>
</comment>
<protein>
    <submittedName>
        <fullName evidence="2">Uncharacterized protein</fullName>
    </submittedName>
</protein>
<dbReference type="Proteomes" id="UP000314294">
    <property type="component" value="Unassembled WGS sequence"/>
</dbReference>
<gene>
    <name evidence="2" type="ORF">EYF80_011797</name>
</gene>